<name>A0ABT1XS18_9SPHN</name>
<proteinExistence type="predicted"/>
<dbReference type="RefSeq" id="WP_257594989.1">
    <property type="nucleotide sequence ID" value="NZ_JANKHH010000003.1"/>
</dbReference>
<dbReference type="InterPro" id="IPR025349">
    <property type="entry name" value="DUF4253"/>
</dbReference>
<comment type="caution">
    <text evidence="2">The sequence shown here is derived from an EMBL/GenBank/DDBJ whole genome shotgun (WGS) entry which is preliminary data.</text>
</comment>
<organism evidence="2 3">
    <name type="scientific">Parerythrobacter lacustris</name>
    <dbReference type="NCBI Taxonomy" id="2969984"/>
    <lineage>
        <taxon>Bacteria</taxon>
        <taxon>Pseudomonadati</taxon>
        <taxon>Pseudomonadota</taxon>
        <taxon>Alphaproteobacteria</taxon>
        <taxon>Sphingomonadales</taxon>
        <taxon>Erythrobacteraceae</taxon>
        <taxon>Parerythrobacter</taxon>
    </lineage>
</organism>
<protein>
    <submittedName>
        <fullName evidence="2">DUF4253 domain-containing protein</fullName>
    </submittedName>
</protein>
<sequence length="284" mass="31282">MPIGRRTVLGGLVASAAAGLAAWPLLSQQPVKDRIGRTPDEEKLIAQLGVPVVKVPGAAALATWEQMRASSDGYPVILGDVSALTDIVGSMEFFAGNPAGSARETIITEGSALDFPAVIHALRKEERDRFRAEYPEYAEEIDDDTVDYGPWPKVAPESPGLTVHADVLSGKPFDSVFIARIPSPHGWHAPAWFHWGGWNANPLPKYHVAALRTWEERYGAELVGMDAATLNLRVKRRPETREEALALAYAQYDYCNDIVDQGVGTIANHAASLMESDWWYFWWD</sequence>
<dbReference type="Pfam" id="PF14062">
    <property type="entry name" value="DUF4253"/>
    <property type="match status" value="1"/>
</dbReference>
<dbReference type="EMBL" id="JANKHH010000003">
    <property type="protein sequence ID" value="MCR2833222.1"/>
    <property type="molecule type" value="Genomic_DNA"/>
</dbReference>
<evidence type="ECO:0000259" key="1">
    <source>
        <dbReference type="Pfam" id="PF14062"/>
    </source>
</evidence>
<keyword evidence="3" id="KW-1185">Reference proteome</keyword>
<gene>
    <name evidence="2" type="ORF">NSO95_04640</name>
</gene>
<dbReference type="Proteomes" id="UP001206067">
    <property type="component" value="Unassembled WGS sequence"/>
</dbReference>
<accession>A0ABT1XS18</accession>
<evidence type="ECO:0000313" key="3">
    <source>
        <dbReference type="Proteomes" id="UP001206067"/>
    </source>
</evidence>
<evidence type="ECO:0000313" key="2">
    <source>
        <dbReference type="EMBL" id="MCR2833222.1"/>
    </source>
</evidence>
<feature type="domain" description="DUF4253" evidence="1">
    <location>
        <begin position="178"/>
        <end position="284"/>
    </location>
</feature>
<reference evidence="2 3" key="1">
    <citation type="submission" date="2022-08" db="EMBL/GenBank/DDBJ databases">
        <title>Polyphasic taxonomy analysis of Qipengyuania sp.RS5-5.</title>
        <authorList>
            <person name="Xamxidin M."/>
            <person name="Wu M."/>
        </authorList>
    </citation>
    <scope>NUCLEOTIDE SEQUENCE [LARGE SCALE GENOMIC DNA]</scope>
    <source>
        <strain evidence="2 3">RS5-5</strain>
    </source>
</reference>